<dbReference type="Gene3D" id="3.10.450.50">
    <property type="match status" value="1"/>
</dbReference>
<dbReference type="PANTHER" id="PTHR43133:SF8">
    <property type="entry name" value="RNA POLYMERASE SIGMA FACTOR HI_1459-RELATED"/>
    <property type="match status" value="1"/>
</dbReference>
<name>A0ABY8CT75_9HYPH</name>
<evidence type="ECO:0000256" key="6">
    <source>
        <dbReference type="ARBA" id="ARBA00023163"/>
    </source>
</evidence>
<comment type="subunit">
    <text evidence="2">Interacts transiently with the RNA polymerase catalytic core formed by RpoA, RpoB, RpoC and RpoZ (2 alpha, 1 beta, 1 beta' and 1 omega subunit) to form the RNA polymerase holoenzyme that can initiate transcription.</text>
</comment>
<dbReference type="EMBL" id="CP120370">
    <property type="protein sequence ID" value="WEX79918.1"/>
    <property type="molecule type" value="Genomic_DNA"/>
</dbReference>
<organism evidence="9 10">
    <name type="scientific">Sinorhizobium numidicum</name>
    <dbReference type="NCBI Taxonomy" id="680248"/>
    <lineage>
        <taxon>Bacteria</taxon>
        <taxon>Pseudomonadati</taxon>
        <taxon>Pseudomonadota</taxon>
        <taxon>Alphaproteobacteria</taxon>
        <taxon>Hyphomicrobiales</taxon>
        <taxon>Rhizobiaceae</taxon>
        <taxon>Sinorhizobium/Ensifer group</taxon>
        <taxon>Sinorhizobium</taxon>
    </lineage>
</organism>
<keyword evidence="4" id="KW-0731">Sigma factor</keyword>
<dbReference type="InterPro" id="IPR032710">
    <property type="entry name" value="NTF2-like_dom_sf"/>
</dbReference>
<dbReference type="SUPFAM" id="SSF54427">
    <property type="entry name" value="NTF2-like"/>
    <property type="match status" value="1"/>
</dbReference>
<dbReference type="PANTHER" id="PTHR43133">
    <property type="entry name" value="RNA POLYMERASE ECF-TYPE SIGMA FACTO"/>
    <property type="match status" value="1"/>
</dbReference>
<evidence type="ECO:0000256" key="5">
    <source>
        <dbReference type="ARBA" id="ARBA00023125"/>
    </source>
</evidence>
<dbReference type="RefSeq" id="WP_280730619.1">
    <property type="nucleotide sequence ID" value="NZ_CP120367.1"/>
</dbReference>
<dbReference type="Gene3D" id="1.10.10.10">
    <property type="entry name" value="Winged helix-like DNA-binding domain superfamily/Winged helix DNA-binding domain"/>
    <property type="match status" value="1"/>
</dbReference>
<reference evidence="9 10" key="1">
    <citation type="submission" date="2023-03" db="EMBL/GenBank/DDBJ databases">
        <authorList>
            <person name="Kaur S."/>
            <person name="Espinosa-Saiz D."/>
            <person name="Velazquez E."/>
            <person name="Menendez E."/>
            <person name="diCenzo G.C."/>
        </authorList>
    </citation>
    <scope>NUCLEOTIDE SEQUENCE [LARGE SCALE GENOMIC DNA]</scope>
    <source>
        <strain evidence="9 10">LMG 27395</strain>
    </source>
</reference>
<evidence type="ECO:0000256" key="1">
    <source>
        <dbReference type="ARBA" id="ARBA00010641"/>
    </source>
</evidence>
<dbReference type="InterPro" id="IPR013249">
    <property type="entry name" value="RNA_pol_sigma70_r4_t2"/>
</dbReference>
<comment type="similarity">
    <text evidence="1">Belongs to the sigma-70 factor family. ECF subfamily.</text>
</comment>
<dbReference type="Pfam" id="PF08281">
    <property type="entry name" value="Sigma70_r4_2"/>
    <property type="match status" value="1"/>
</dbReference>
<evidence type="ECO:0000259" key="8">
    <source>
        <dbReference type="Pfam" id="PF08281"/>
    </source>
</evidence>
<evidence type="ECO:0000313" key="10">
    <source>
        <dbReference type="Proteomes" id="UP001235547"/>
    </source>
</evidence>
<evidence type="ECO:0000256" key="2">
    <source>
        <dbReference type="ARBA" id="ARBA00011344"/>
    </source>
</evidence>
<dbReference type="InterPro" id="IPR013325">
    <property type="entry name" value="RNA_pol_sigma_r2"/>
</dbReference>
<dbReference type="InterPro" id="IPR013324">
    <property type="entry name" value="RNA_pol_sigma_r3/r4-like"/>
</dbReference>
<accession>A0ABY8CT75</accession>
<dbReference type="InterPro" id="IPR039425">
    <property type="entry name" value="RNA_pol_sigma-70-like"/>
</dbReference>
<feature type="domain" description="RNA polymerase sigma factor 70 region 4 type 2" evidence="8">
    <location>
        <begin position="121"/>
        <end position="169"/>
    </location>
</feature>
<dbReference type="Proteomes" id="UP001235547">
    <property type="component" value="Chromosome 2"/>
</dbReference>
<dbReference type="SUPFAM" id="SSF88659">
    <property type="entry name" value="Sigma3 and sigma4 domains of RNA polymerase sigma factors"/>
    <property type="match status" value="1"/>
</dbReference>
<gene>
    <name evidence="9" type="ORF">PYH38_001292</name>
</gene>
<dbReference type="InterPro" id="IPR007627">
    <property type="entry name" value="RNA_pol_sigma70_r2"/>
</dbReference>
<dbReference type="InterPro" id="IPR036388">
    <property type="entry name" value="WH-like_DNA-bd_sf"/>
</dbReference>
<dbReference type="Gene3D" id="1.10.1740.10">
    <property type="match status" value="1"/>
</dbReference>
<sequence>MHDSGDPSTSAGTESLPLDIQRLFSTMRPRLHRYCARMVGSVIDGEDVVQDALLKAIQALPRTGHIANPAAWLLRIAHNRALDVLRARARAAEIQMEDSVDAIPDPDLIGDRHEVASASLRTFARLPVRQRSCVILMDVLGHSLKEIGEILQISIPAVKANVHRGRAHLKRLSLEHDDRPIPRLSPIENARLLTYVERFNARDFDAIRSMLATEVRVEVVANVALKDRPETGRYFTNYERMVGWRLSPALVDGHPAAVVYLDGDAPDKPSYFIVLKWSDEGLRTIVDFHHARYAIEGAEILQLS</sequence>
<evidence type="ECO:0000256" key="3">
    <source>
        <dbReference type="ARBA" id="ARBA00023015"/>
    </source>
</evidence>
<evidence type="ECO:0000256" key="4">
    <source>
        <dbReference type="ARBA" id="ARBA00023082"/>
    </source>
</evidence>
<feature type="domain" description="RNA polymerase sigma-70 region 2" evidence="7">
    <location>
        <begin position="23"/>
        <end position="90"/>
    </location>
</feature>
<keyword evidence="10" id="KW-1185">Reference proteome</keyword>
<dbReference type="NCBIfam" id="TIGR02937">
    <property type="entry name" value="sigma70-ECF"/>
    <property type="match status" value="1"/>
</dbReference>
<dbReference type="InterPro" id="IPR014284">
    <property type="entry name" value="RNA_pol_sigma-70_dom"/>
</dbReference>
<keyword evidence="3" id="KW-0805">Transcription regulation</keyword>
<proteinExistence type="inferred from homology"/>
<evidence type="ECO:0000313" key="9">
    <source>
        <dbReference type="EMBL" id="WEX79918.1"/>
    </source>
</evidence>
<keyword evidence="5" id="KW-0238">DNA-binding</keyword>
<dbReference type="CDD" id="cd06171">
    <property type="entry name" value="Sigma70_r4"/>
    <property type="match status" value="1"/>
</dbReference>
<dbReference type="Pfam" id="PF04542">
    <property type="entry name" value="Sigma70_r2"/>
    <property type="match status" value="1"/>
</dbReference>
<evidence type="ECO:0000259" key="7">
    <source>
        <dbReference type="Pfam" id="PF04542"/>
    </source>
</evidence>
<keyword evidence="6" id="KW-0804">Transcription</keyword>
<protein>
    <submittedName>
        <fullName evidence="9">RNA polymerase sigma factor</fullName>
    </submittedName>
</protein>
<dbReference type="SUPFAM" id="SSF88946">
    <property type="entry name" value="Sigma2 domain of RNA polymerase sigma factors"/>
    <property type="match status" value="1"/>
</dbReference>